<protein>
    <submittedName>
        <fullName evidence="3">Secreted trypsin-like serine protease</fullName>
    </submittedName>
</protein>
<reference evidence="3 4" key="1">
    <citation type="submission" date="2021-03" db="EMBL/GenBank/DDBJ databases">
        <title>Sequencing the genomes of 1000 actinobacteria strains.</title>
        <authorList>
            <person name="Klenk H.-P."/>
        </authorList>
    </citation>
    <scope>NUCLEOTIDE SEQUENCE [LARGE SCALE GENOMIC DNA]</scope>
    <source>
        <strain evidence="3 4">DSM 12544</strain>
    </source>
</reference>
<evidence type="ECO:0000313" key="4">
    <source>
        <dbReference type="Proteomes" id="UP001519331"/>
    </source>
</evidence>
<dbReference type="Gene3D" id="2.40.10.10">
    <property type="entry name" value="Trypsin-like serine proteases"/>
    <property type="match status" value="2"/>
</dbReference>
<dbReference type="EMBL" id="JAGINX010000001">
    <property type="protein sequence ID" value="MBP2319065.1"/>
    <property type="molecule type" value="Genomic_DNA"/>
</dbReference>
<gene>
    <name evidence="3" type="ORF">JOF45_002084</name>
</gene>
<dbReference type="SUPFAM" id="SSF50494">
    <property type="entry name" value="Trypsin-like serine proteases"/>
    <property type="match status" value="1"/>
</dbReference>
<dbReference type="PROSITE" id="PS00135">
    <property type="entry name" value="TRYPSIN_SER"/>
    <property type="match status" value="1"/>
</dbReference>
<organism evidence="3 4">
    <name type="scientific">Nesterenkonia lacusekhoensis</name>
    <dbReference type="NCBI Taxonomy" id="150832"/>
    <lineage>
        <taxon>Bacteria</taxon>
        <taxon>Bacillati</taxon>
        <taxon>Actinomycetota</taxon>
        <taxon>Actinomycetes</taxon>
        <taxon>Micrococcales</taxon>
        <taxon>Micrococcaceae</taxon>
        <taxon>Nesterenkonia</taxon>
    </lineage>
</organism>
<comment type="caution">
    <text evidence="3">The sequence shown here is derived from an EMBL/GenBank/DDBJ whole genome shotgun (WGS) entry which is preliminary data.</text>
</comment>
<accession>A0ABS4T3M9</accession>
<dbReference type="RefSeq" id="WP_342591467.1">
    <property type="nucleotide sequence ID" value="NZ_JAGINX010000001.1"/>
</dbReference>
<dbReference type="Pfam" id="PF00089">
    <property type="entry name" value="Trypsin"/>
    <property type="match status" value="1"/>
</dbReference>
<dbReference type="PROSITE" id="PS50240">
    <property type="entry name" value="TRYPSIN_DOM"/>
    <property type="match status" value="1"/>
</dbReference>
<dbReference type="InterPro" id="IPR033116">
    <property type="entry name" value="TRYPSIN_SER"/>
</dbReference>
<keyword evidence="1" id="KW-1015">Disulfide bond</keyword>
<dbReference type="InterPro" id="IPR050430">
    <property type="entry name" value="Peptidase_S1"/>
</dbReference>
<evidence type="ECO:0000256" key="1">
    <source>
        <dbReference type="ARBA" id="ARBA00023157"/>
    </source>
</evidence>
<name>A0ABS4T3M9_9MICC</name>
<evidence type="ECO:0000313" key="3">
    <source>
        <dbReference type="EMBL" id="MBP2319065.1"/>
    </source>
</evidence>
<sequence length="106" mass="10882">MPPRGGEQAGVEDVWVHPEYSDTAHDHDIAVVTLDRAVDAPTIELADDPAFPAAGQDACQGDSGGPLVVGDQLVGVVSFGNGCAQAGYPGVYARVSSYADQISAQL</sequence>
<feature type="domain" description="Peptidase S1" evidence="2">
    <location>
        <begin position="1"/>
        <end position="106"/>
    </location>
</feature>
<dbReference type="Proteomes" id="UP001519331">
    <property type="component" value="Unassembled WGS sequence"/>
</dbReference>
<dbReference type="SMART" id="SM00020">
    <property type="entry name" value="Tryp_SPc"/>
    <property type="match status" value="1"/>
</dbReference>
<dbReference type="InterPro" id="IPR009003">
    <property type="entry name" value="Peptidase_S1_PA"/>
</dbReference>
<dbReference type="InterPro" id="IPR001254">
    <property type="entry name" value="Trypsin_dom"/>
</dbReference>
<proteinExistence type="predicted"/>
<evidence type="ECO:0000259" key="2">
    <source>
        <dbReference type="PROSITE" id="PS50240"/>
    </source>
</evidence>
<dbReference type="PANTHER" id="PTHR24276">
    <property type="entry name" value="POLYSERASE-RELATED"/>
    <property type="match status" value="1"/>
</dbReference>
<keyword evidence="4" id="KW-1185">Reference proteome</keyword>
<dbReference type="PANTHER" id="PTHR24276:SF98">
    <property type="entry name" value="FI18310P1-RELATED"/>
    <property type="match status" value="1"/>
</dbReference>
<dbReference type="InterPro" id="IPR043504">
    <property type="entry name" value="Peptidase_S1_PA_chymotrypsin"/>
</dbReference>